<geneLocation type="mitochondrion" evidence="2"/>
<dbReference type="AlphaFoldDB" id="A0A344A2F4"/>
<feature type="transmembrane region" description="Helical" evidence="1">
    <location>
        <begin position="126"/>
        <end position="149"/>
    </location>
</feature>
<evidence type="ECO:0000256" key="1">
    <source>
        <dbReference type="SAM" id="Phobius"/>
    </source>
</evidence>
<gene>
    <name evidence="2" type="primary">nad6</name>
</gene>
<organism evidence="2">
    <name type="scientific">Homotoma ficus</name>
    <dbReference type="NCBI Taxonomy" id="2218120"/>
    <lineage>
        <taxon>Eukaryota</taxon>
        <taxon>Metazoa</taxon>
        <taxon>Ecdysozoa</taxon>
        <taxon>Arthropoda</taxon>
        <taxon>Hexapoda</taxon>
        <taxon>Insecta</taxon>
        <taxon>Pterygota</taxon>
        <taxon>Neoptera</taxon>
        <taxon>Paraneoptera</taxon>
        <taxon>Hemiptera</taxon>
        <taxon>Sternorrhyncha</taxon>
        <taxon>Psylloidea</taxon>
        <taxon>Carsidaridae</taxon>
        <taxon>Homotominae</taxon>
        <taxon>Homotoma</taxon>
    </lineage>
</organism>
<reference evidence="2" key="1">
    <citation type="submission" date="2018-02" db="EMBL/GenBank/DDBJ databases">
        <title>Resolving the psyllid tree of life: Phylogenomic analysis of the superfamily Psylloidea (Hemiptera).</title>
        <authorList>
            <person name="Percy D.M."/>
            <person name="Sveinsson S."/>
            <person name="Lemmon A.R."/>
            <person name="Lemmon E.M."/>
            <person name="Ouvrard D."/>
            <person name="Burckhardt D."/>
        </authorList>
    </citation>
    <scope>NUCLEOTIDE SEQUENCE</scope>
    <source>
        <strain evidence="2">DP2.nwbl.00956_circ</strain>
    </source>
</reference>
<proteinExistence type="predicted"/>
<dbReference type="EMBL" id="MG989227">
    <property type="protein sequence ID" value="AWU48945.1"/>
    <property type="molecule type" value="Genomic_DNA"/>
</dbReference>
<keyword evidence="2" id="KW-0496">Mitochondrion</keyword>
<keyword evidence="1" id="KW-1133">Transmembrane helix</keyword>
<keyword evidence="1" id="KW-0812">Transmembrane</keyword>
<evidence type="ECO:0000313" key="2">
    <source>
        <dbReference type="EMBL" id="AWU48945.1"/>
    </source>
</evidence>
<sequence length="160" mass="18698">MLLYSMLMNLVVSSFMLYSSHPLVMSILLLMQTIIISISTRIMCNSSWMSYTMFMIMAGGMMIIFLYTTSICSNQQFSKLEVKMPILYTLVTSPLIIMQHSIFFKLENISLINLYSKEFFKMFLPMNFYSSMFVFSFLMLTLIITINVLNFNSGPMRKKY</sequence>
<accession>A0A344A2F4</accession>
<feature type="transmembrane region" description="Helical" evidence="1">
    <location>
        <begin position="87"/>
        <end position="106"/>
    </location>
</feature>
<name>A0A344A2F4_9HEMI</name>
<protein>
    <submittedName>
        <fullName evidence="2">NADH dehydrogenase subunit 6</fullName>
    </submittedName>
</protein>
<keyword evidence="1" id="KW-0472">Membrane</keyword>
<feature type="transmembrane region" description="Helical" evidence="1">
    <location>
        <begin position="48"/>
        <end position="67"/>
    </location>
</feature>